<keyword evidence="2" id="KW-0489">Methyltransferase</keyword>
<dbReference type="HOGENOM" id="CLU_037990_4_0_9"/>
<evidence type="ECO:0000259" key="1">
    <source>
        <dbReference type="Pfam" id="PF13847"/>
    </source>
</evidence>
<feature type="domain" description="Methyltransferase" evidence="1">
    <location>
        <begin position="47"/>
        <end position="159"/>
    </location>
</feature>
<evidence type="ECO:0000313" key="2">
    <source>
        <dbReference type="EMBL" id="AKG33285.1"/>
    </source>
</evidence>
<dbReference type="GO" id="GO:0032259">
    <property type="term" value="P:methylation"/>
    <property type="evidence" value="ECO:0007669"/>
    <property type="project" value="UniProtKB-KW"/>
</dbReference>
<proteinExistence type="predicted"/>
<dbReference type="GO" id="GO:0008757">
    <property type="term" value="F:S-adenosylmethionine-dependent methyltransferase activity"/>
    <property type="evidence" value="ECO:0007669"/>
    <property type="project" value="InterPro"/>
</dbReference>
<dbReference type="PATRIC" id="fig|1333534.5.peg.124"/>
<dbReference type="OrthoDB" id="43862at2"/>
<keyword evidence="2" id="KW-0808">Transferase</keyword>
<dbReference type="InterPro" id="IPR029063">
    <property type="entry name" value="SAM-dependent_MTases_sf"/>
</dbReference>
<organism evidence="2 3">
    <name type="scientific">Paenibacillus durus ATCC 35681</name>
    <dbReference type="NCBI Taxonomy" id="1333534"/>
    <lineage>
        <taxon>Bacteria</taxon>
        <taxon>Bacillati</taxon>
        <taxon>Bacillota</taxon>
        <taxon>Bacilli</taxon>
        <taxon>Bacillales</taxon>
        <taxon>Paenibacillaceae</taxon>
        <taxon>Paenibacillus</taxon>
    </lineage>
</organism>
<evidence type="ECO:0000313" key="3">
    <source>
        <dbReference type="Proteomes" id="UP000034189"/>
    </source>
</evidence>
<sequence>MQERINNYWTDRADDFSELRLHDFNSGLRGKYTKVIKEHLPKLDSPRVLDLGTGAGFFSFIMKDLGCSVTGIDYSSAMLAKAEANAANLRYTGIVYKQMDAQSLSFPDESFDFIITRNVTWTLPDPYKAYSEMCRVLAPGGGILNFDANYGQAFKEADEKGEQLQHPTQTAEQLRERNAIAKSLYICEKTRPQWDAEVLISLGMKYIEMDLDIIRRIKDEANTDARYSTISPSVTSSLFMVYARK</sequence>
<dbReference type="Pfam" id="PF13847">
    <property type="entry name" value="Methyltransf_31"/>
    <property type="match status" value="1"/>
</dbReference>
<dbReference type="PANTHER" id="PTHR43591:SF24">
    <property type="entry name" value="2-METHOXY-6-POLYPRENYL-1,4-BENZOQUINOL METHYLASE, MITOCHONDRIAL"/>
    <property type="match status" value="1"/>
</dbReference>
<reference evidence="2 3" key="2">
    <citation type="journal article" date="2016" name="Genome Announc.">
        <title>Genome Sequence of a Gram-Positive Diazotroph, Paenibacillus durus Type Strain ATCC 35681.</title>
        <authorList>
            <person name="Halim M.A."/>
            <person name="Rahman A.Y."/>
            <person name="Sim K.S."/>
            <person name="Yam H.C."/>
            <person name="Rahim A.A."/>
            <person name="Ghazali A.H."/>
            <person name="Najimudin N."/>
        </authorList>
    </citation>
    <scope>NUCLEOTIDE SEQUENCE [LARGE SCALE GENOMIC DNA]</scope>
    <source>
        <strain evidence="2 3">ATCC 35681</strain>
    </source>
</reference>
<dbReference type="SUPFAM" id="SSF53335">
    <property type="entry name" value="S-adenosyl-L-methionine-dependent methyltransferases"/>
    <property type="match status" value="1"/>
</dbReference>
<gene>
    <name evidence="2" type="ORF">VK70_00550</name>
</gene>
<accession>A0A0F7CGV4</accession>
<dbReference type="Gene3D" id="3.40.50.150">
    <property type="entry name" value="Vaccinia Virus protein VP39"/>
    <property type="match status" value="1"/>
</dbReference>
<dbReference type="RefSeq" id="WP_046722629.1">
    <property type="nucleotide sequence ID" value="NZ_CP011114.1"/>
</dbReference>
<reference evidence="2 3" key="1">
    <citation type="submission" date="2015-03" db="EMBL/GenBank/DDBJ databases">
        <authorList>
            <person name="Abdul Halim M."/>
        </authorList>
    </citation>
    <scope>NUCLEOTIDE SEQUENCE [LARGE SCALE GENOMIC DNA]</scope>
    <source>
        <strain evidence="2 3">ATCC 35681</strain>
    </source>
</reference>
<dbReference type="PANTHER" id="PTHR43591">
    <property type="entry name" value="METHYLTRANSFERASE"/>
    <property type="match status" value="1"/>
</dbReference>
<dbReference type="InterPro" id="IPR025714">
    <property type="entry name" value="Methyltranfer_dom"/>
</dbReference>
<dbReference type="EMBL" id="CP011114">
    <property type="protein sequence ID" value="AKG33285.1"/>
    <property type="molecule type" value="Genomic_DNA"/>
</dbReference>
<dbReference type="Proteomes" id="UP000034189">
    <property type="component" value="Chromosome"/>
</dbReference>
<dbReference type="AlphaFoldDB" id="A0A0F7CGV4"/>
<dbReference type="CDD" id="cd02440">
    <property type="entry name" value="AdoMet_MTases"/>
    <property type="match status" value="1"/>
</dbReference>
<name>A0A0F7CGV4_PAEDU</name>
<protein>
    <submittedName>
        <fullName evidence="2">SAM-dependent methyltransferase</fullName>
    </submittedName>
</protein>